<dbReference type="Pfam" id="PF13847">
    <property type="entry name" value="Methyltransf_31"/>
    <property type="match status" value="1"/>
</dbReference>
<evidence type="ECO:0000313" key="4">
    <source>
        <dbReference type="Proteomes" id="UP001560685"/>
    </source>
</evidence>
<keyword evidence="3" id="KW-0489">Methyltransferase</keyword>
<gene>
    <name evidence="3" type="ORF">ABFZ84_09030</name>
</gene>
<feature type="signal peptide" evidence="1">
    <location>
        <begin position="1"/>
        <end position="27"/>
    </location>
</feature>
<dbReference type="GO" id="GO:0032259">
    <property type="term" value="P:methylation"/>
    <property type="evidence" value="ECO:0007669"/>
    <property type="project" value="UniProtKB-KW"/>
</dbReference>
<dbReference type="EMBL" id="JBEHZE010000001">
    <property type="protein sequence ID" value="MEX6633690.1"/>
    <property type="molecule type" value="Genomic_DNA"/>
</dbReference>
<dbReference type="SUPFAM" id="SSF53335">
    <property type="entry name" value="S-adenosyl-L-methionine-dependent methyltransferases"/>
    <property type="match status" value="1"/>
</dbReference>
<evidence type="ECO:0000259" key="2">
    <source>
        <dbReference type="Pfam" id="PF13847"/>
    </source>
</evidence>
<dbReference type="PANTHER" id="PTHR43861">
    <property type="entry name" value="TRANS-ACONITATE 2-METHYLTRANSFERASE-RELATED"/>
    <property type="match status" value="1"/>
</dbReference>
<dbReference type="PANTHER" id="PTHR43861:SF1">
    <property type="entry name" value="TRANS-ACONITATE 2-METHYLTRANSFERASE"/>
    <property type="match status" value="1"/>
</dbReference>
<dbReference type="Proteomes" id="UP001560685">
    <property type="component" value="Unassembled WGS sequence"/>
</dbReference>
<feature type="chain" id="PRO_5045611573" evidence="1">
    <location>
        <begin position="28"/>
        <end position="238"/>
    </location>
</feature>
<evidence type="ECO:0000256" key="1">
    <source>
        <dbReference type="SAM" id="SignalP"/>
    </source>
</evidence>
<comment type="caution">
    <text evidence="3">The sequence shown here is derived from an EMBL/GenBank/DDBJ whole genome shotgun (WGS) entry which is preliminary data.</text>
</comment>
<feature type="domain" description="Methyltransferase" evidence="2">
    <location>
        <begin position="76"/>
        <end position="187"/>
    </location>
</feature>
<proteinExistence type="predicted"/>
<evidence type="ECO:0000313" key="3">
    <source>
        <dbReference type="EMBL" id="MEX6633690.1"/>
    </source>
</evidence>
<accession>A0ABV3Z4F7</accession>
<dbReference type="InterPro" id="IPR029063">
    <property type="entry name" value="SAM-dependent_MTases_sf"/>
</dbReference>
<organism evidence="3 4">
    <name type="scientific">Hyphococcus lacteus</name>
    <dbReference type="NCBI Taxonomy" id="3143536"/>
    <lineage>
        <taxon>Bacteria</taxon>
        <taxon>Pseudomonadati</taxon>
        <taxon>Pseudomonadota</taxon>
        <taxon>Alphaproteobacteria</taxon>
        <taxon>Parvularculales</taxon>
        <taxon>Parvularculaceae</taxon>
        <taxon>Hyphococcus</taxon>
    </lineage>
</organism>
<dbReference type="CDD" id="cd02440">
    <property type="entry name" value="AdoMet_MTases"/>
    <property type="match status" value="1"/>
</dbReference>
<reference evidence="3 4" key="1">
    <citation type="submission" date="2024-05" db="EMBL/GenBank/DDBJ databases">
        <title>Three bacterial strains, DH-69, EH-24, and ECK-19 isolated from coastal sediments.</title>
        <authorList>
            <person name="Ye Y.-Q."/>
            <person name="Du Z.-J."/>
        </authorList>
    </citation>
    <scope>NUCLEOTIDE SEQUENCE [LARGE SCALE GENOMIC DNA]</scope>
    <source>
        <strain evidence="3 4">ECK-19</strain>
    </source>
</reference>
<keyword evidence="3" id="KW-0808">Transferase</keyword>
<dbReference type="Gene3D" id="3.40.50.150">
    <property type="entry name" value="Vaccinia Virus protein VP39"/>
    <property type="match status" value="1"/>
</dbReference>
<keyword evidence="4" id="KW-1185">Reference proteome</keyword>
<sequence length="238" mass="25805">MGNSLVLAKVIIAIGSALMFVSGCNQSAINPEDQDSAILDESNADGNVDVWLEQLEVGSRELFSAREAVVAALNLKTGDVVADIGSGTGLYSLMFAEEVGPSGRVYAEDIEPLFLDLVNQRADDAGVDNITAVLGRENNISLPMGVADVVFIADTYHYFRDRQAVMKSVYNSLRPGGALVIVDYDLEEGESRAADKAHVRFGKAGVVSEIEYIGFEFVKDVKVRGLDENYFVLFQKPE</sequence>
<keyword evidence="1" id="KW-0732">Signal</keyword>
<protein>
    <submittedName>
        <fullName evidence="3">Methyltransferase domain-containing protein</fullName>
    </submittedName>
</protein>
<name>A0ABV3Z4F7_9PROT</name>
<dbReference type="GO" id="GO:0008168">
    <property type="term" value="F:methyltransferase activity"/>
    <property type="evidence" value="ECO:0007669"/>
    <property type="project" value="UniProtKB-KW"/>
</dbReference>
<dbReference type="InterPro" id="IPR025714">
    <property type="entry name" value="Methyltranfer_dom"/>
</dbReference>
<dbReference type="RefSeq" id="WP_369313670.1">
    <property type="nucleotide sequence ID" value="NZ_JBEHZE010000001.1"/>
</dbReference>